<feature type="transmembrane region" description="Helical" evidence="7">
    <location>
        <begin position="288"/>
        <end position="308"/>
    </location>
</feature>
<dbReference type="PANTHER" id="PTHR30250:SF10">
    <property type="entry name" value="LIPOPOLYSACCHARIDE BIOSYNTHESIS PROTEIN WZXC"/>
    <property type="match status" value="1"/>
</dbReference>
<keyword evidence="3" id="KW-1003">Cell membrane</keyword>
<dbReference type="InterPro" id="IPR050833">
    <property type="entry name" value="Poly_Biosynth_Transport"/>
</dbReference>
<keyword evidence="5 7" id="KW-1133">Transmembrane helix</keyword>
<comment type="caution">
    <text evidence="8">The sequence shown here is derived from an EMBL/GenBank/DDBJ whole genome shotgun (WGS) entry which is preliminary data.</text>
</comment>
<evidence type="ECO:0000256" key="2">
    <source>
        <dbReference type="ARBA" id="ARBA00007430"/>
    </source>
</evidence>
<feature type="transmembrane region" description="Helical" evidence="7">
    <location>
        <begin position="172"/>
        <end position="191"/>
    </location>
</feature>
<protein>
    <submittedName>
        <fullName evidence="8">Lipopolysaccharide biosynthesis protein</fullName>
    </submittedName>
</protein>
<evidence type="ECO:0000256" key="4">
    <source>
        <dbReference type="ARBA" id="ARBA00022692"/>
    </source>
</evidence>
<feature type="transmembrane region" description="Helical" evidence="7">
    <location>
        <begin position="414"/>
        <end position="434"/>
    </location>
</feature>
<evidence type="ECO:0000313" key="8">
    <source>
        <dbReference type="EMBL" id="RDV07235.1"/>
    </source>
</evidence>
<evidence type="ECO:0000256" key="5">
    <source>
        <dbReference type="ARBA" id="ARBA00022989"/>
    </source>
</evidence>
<proteinExistence type="inferred from homology"/>
<dbReference type="PANTHER" id="PTHR30250">
    <property type="entry name" value="PST FAMILY PREDICTED COLANIC ACID TRANSPORTER"/>
    <property type="match status" value="1"/>
</dbReference>
<comment type="subcellular location">
    <subcellularLocation>
        <location evidence="1">Cell membrane</location>
        <topology evidence="1">Multi-pass membrane protein</topology>
    </subcellularLocation>
</comment>
<dbReference type="OrthoDB" id="7605542at2"/>
<dbReference type="RefSeq" id="WP_115548781.1">
    <property type="nucleotide sequence ID" value="NZ_QRGP01000001.1"/>
</dbReference>
<evidence type="ECO:0000256" key="3">
    <source>
        <dbReference type="ARBA" id="ARBA00022475"/>
    </source>
</evidence>
<dbReference type="EMBL" id="QRGP01000001">
    <property type="protein sequence ID" value="RDV07235.1"/>
    <property type="molecule type" value="Genomic_DNA"/>
</dbReference>
<comment type="similarity">
    <text evidence="2">Belongs to the polysaccharide synthase family.</text>
</comment>
<reference evidence="9" key="1">
    <citation type="submission" date="2018-08" db="EMBL/GenBank/DDBJ databases">
        <authorList>
            <person name="Kim S.-J."/>
            <person name="Jung G.-Y."/>
        </authorList>
    </citation>
    <scope>NUCLEOTIDE SEQUENCE [LARGE SCALE GENOMIC DNA]</scope>
    <source>
        <strain evidence="9">GY_G</strain>
    </source>
</reference>
<feature type="transmembrane region" description="Helical" evidence="7">
    <location>
        <begin position="79"/>
        <end position="100"/>
    </location>
</feature>
<accession>A0A371BI18</accession>
<name>A0A371BI18_9SPHN</name>
<sequence>MSLRHGVLRGAISLGSARMAMSLLNAASIIILARILSPDDFGIVAIAMAVVSVIAAVTEASLHQSLVQCDEPTQDHIDTVWTMSCLRAGLIFTVIALAAWPLSLVYGDERLGAVFLVAGVGGAFMEFYNPLLTMATREMRFGPFAAFQIGQKAAGLGLAIGLALALGNFWGIIIGNALGAVFASLASYLIIPYRPSFTLSRVSEIWGFSGWMSLHQLCETINWRFDQLALGVAVSKVELGQYSVADSVAVIPTRELSFPLRNALFPGFAQISAQPAKLREAFLEAQSGVALVTAPAAVGLALLAYPTVDLLLGARWITIVPLLQLLAITYAFDTFITVIRPLGMAMGATKLLFLRQLLGLFVRIPLIIGGLALGGLVGAAAGRALSSLVNCLISFMLAKQLVSVGVWEQVRAHGMTLTCLLAMSAAVIAAQTALPPAIANQPLFQIPALMPIGALTYAGSAFGLWHVTGRRSGPVKELLRISMRVSDLAVFRHLRRT</sequence>
<feature type="transmembrane region" description="Helical" evidence="7">
    <location>
        <begin position="112"/>
        <end position="132"/>
    </location>
</feature>
<evidence type="ECO:0000256" key="1">
    <source>
        <dbReference type="ARBA" id="ARBA00004651"/>
    </source>
</evidence>
<feature type="transmembrane region" description="Helical" evidence="7">
    <location>
        <begin position="387"/>
        <end position="407"/>
    </location>
</feature>
<gene>
    <name evidence="8" type="ORF">DXH95_07670</name>
</gene>
<feature type="transmembrane region" description="Helical" evidence="7">
    <location>
        <begin position="446"/>
        <end position="467"/>
    </location>
</feature>
<keyword evidence="6 7" id="KW-0472">Membrane</keyword>
<feature type="transmembrane region" description="Helical" evidence="7">
    <location>
        <begin position="144"/>
        <end position="166"/>
    </location>
</feature>
<evidence type="ECO:0000256" key="6">
    <source>
        <dbReference type="ARBA" id="ARBA00023136"/>
    </source>
</evidence>
<feature type="transmembrane region" description="Helical" evidence="7">
    <location>
        <begin position="314"/>
        <end position="339"/>
    </location>
</feature>
<feature type="transmembrane region" description="Helical" evidence="7">
    <location>
        <begin position="360"/>
        <end position="381"/>
    </location>
</feature>
<keyword evidence="4 7" id="KW-0812">Transmembrane</keyword>
<dbReference type="Pfam" id="PF13440">
    <property type="entry name" value="Polysacc_synt_3"/>
    <property type="match status" value="1"/>
</dbReference>
<dbReference type="AlphaFoldDB" id="A0A371BI18"/>
<evidence type="ECO:0000256" key="7">
    <source>
        <dbReference type="SAM" id="Phobius"/>
    </source>
</evidence>
<dbReference type="CDD" id="cd13127">
    <property type="entry name" value="MATE_tuaB_like"/>
    <property type="match status" value="1"/>
</dbReference>
<dbReference type="Proteomes" id="UP000263833">
    <property type="component" value="Unassembled WGS sequence"/>
</dbReference>
<feature type="transmembrane region" description="Helical" evidence="7">
    <location>
        <begin position="12"/>
        <end position="35"/>
    </location>
</feature>
<dbReference type="GO" id="GO:0005886">
    <property type="term" value="C:plasma membrane"/>
    <property type="evidence" value="ECO:0007669"/>
    <property type="project" value="UniProtKB-SubCell"/>
</dbReference>
<evidence type="ECO:0000313" key="9">
    <source>
        <dbReference type="Proteomes" id="UP000263833"/>
    </source>
</evidence>
<feature type="transmembrane region" description="Helical" evidence="7">
    <location>
        <begin position="41"/>
        <end position="58"/>
    </location>
</feature>
<keyword evidence="9" id="KW-1185">Reference proteome</keyword>
<organism evidence="8 9">
    <name type="scientific">Sphingorhabdus pulchriflava</name>
    <dbReference type="NCBI Taxonomy" id="2292257"/>
    <lineage>
        <taxon>Bacteria</taxon>
        <taxon>Pseudomonadati</taxon>
        <taxon>Pseudomonadota</taxon>
        <taxon>Alphaproteobacteria</taxon>
        <taxon>Sphingomonadales</taxon>
        <taxon>Sphingomonadaceae</taxon>
        <taxon>Sphingorhabdus</taxon>
    </lineage>
</organism>